<proteinExistence type="predicted"/>
<dbReference type="Pfam" id="PF12833">
    <property type="entry name" value="HTH_18"/>
    <property type="match status" value="1"/>
</dbReference>
<keyword evidence="3" id="KW-0804">Transcription</keyword>
<dbReference type="Pfam" id="PF14525">
    <property type="entry name" value="AraC_binding_2"/>
    <property type="match status" value="1"/>
</dbReference>
<dbReference type="PROSITE" id="PS01124">
    <property type="entry name" value="HTH_ARAC_FAMILY_2"/>
    <property type="match status" value="1"/>
</dbReference>
<dbReference type="Proteomes" id="UP000199152">
    <property type="component" value="Unassembled WGS sequence"/>
</dbReference>
<dbReference type="GO" id="GO:0043565">
    <property type="term" value="F:sequence-specific DNA binding"/>
    <property type="evidence" value="ECO:0007669"/>
    <property type="project" value="InterPro"/>
</dbReference>
<protein>
    <submittedName>
        <fullName evidence="5">Transcriptional regulator, AraC family</fullName>
    </submittedName>
</protein>
<dbReference type="EMBL" id="FOSW01000005">
    <property type="protein sequence ID" value="SFK98565.1"/>
    <property type="molecule type" value="Genomic_DNA"/>
</dbReference>
<evidence type="ECO:0000313" key="5">
    <source>
        <dbReference type="EMBL" id="SFK98565.1"/>
    </source>
</evidence>
<dbReference type="InterPro" id="IPR009057">
    <property type="entry name" value="Homeodomain-like_sf"/>
</dbReference>
<accession>A0A1I4DYP1</accession>
<evidence type="ECO:0000259" key="4">
    <source>
        <dbReference type="PROSITE" id="PS01124"/>
    </source>
</evidence>
<reference evidence="5 6" key="1">
    <citation type="submission" date="2016-10" db="EMBL/GenBank/DDBJ databases">
        <authorList>
            <person name="de Groot N.N."/>
        </authorList>
    </citation>
    <scope>NUCLEOTIDE SEQUENCE [LARGE SCALE GENOMIC DNA]</scope>
    <source>
        <strain evidence="5 6">DSM 45317</strain>
    </source>
</reference>
<name>A0A1I4DYP1_9ACTN</name>
<dbReference type="GO" id="GO:0003700">
    <property type="term" value="F:DNA-binding transcription factor activity"/>
    <property type="evidence" value="ECO:0007669"/>
    <property type="project" value="InterPro"/>
</dbReference>
<dbReference type="AlphaFoldDB" id="A0A1I4DYP1"/>
<dbReference type="InterPro" id="IPR035418">
    <property type="entry name" value="AraC-bd_2"/>
</dbReference>
<evidence type="ECO:0000256" key="2">
    <source>
        <dbReference type="ARBA" id="ARBA00023125"/>
    </source>
</evidence>
<evidence type="ECO:0000256" key="1">
    <source>
        <dbReference type="ARBA" id="ARBA00023015"/>
    </source>
</evidence>
<organism evidence="5 6">
    <name type="scientific">Geodermatophilus ruber</name>
    <dbReference type="NCBI Taxonomy" id="504800"/>
    <lineage>
        <taxon>Bacteria</taxon>
        <taxon>Bacillati</taxon>
        <taxon>Actinomycetota</taxon>
        <taxon>Actinomycetes</taxon>
        <taxon>Geodermatophilales</taxon>
        <taxon>Geodermatophilaceae</taxon>
        <taxon>Geodermatophilus</taxon>
    </lineage>
</organism>
<dbReference type="InterPro" id="IPR018060">
    <property type="entry name" value="HTH_AraC"/>
</dbReference>
<dbReference type="SUPFAM" id="SSF46689">
    <property type="entry name" value="Homeodomain-like"/>
    <property type="match status" value="1"/>
</dbReference>
<evidence type="ECO:0000256" key="3">
    <source>
        <dbReference type="ARBA" id="ARBA00023163"/>
    </source>
</evidence>
<dbReference type="STRING" id="504800.SAMN04488085_105127"/>
<sequence length="313" mass="32925">MATDSGAVPAAAFDSRAVAPPVRVGLWEKATARFLVPMRISAPGQSIVGVIGTRRIGSASFCRLSATPHTALRSGELASGPGAGHYKVAIGLHGRSMISQHGRRVSLGPGDMTVYDTSEEYSVRSDVPFGLLVALLPQELVDLSPERVAAVAATGLVGEHAAPARSGLLALASAGADAPALDEVAAAVRRLVRGARPARVQGRRDAAALLERAVAVIHDRLGDPGLTPDHVAAVVGVSRRYLYALFAAEVGPIAQYVRTLRLEHARHLLQARPDVPVSEVALECGFPDPAHFSRLFRSAYGTPPRAFRRTARG</sequence>
<gene>
    <name evidence="5" type="ORF">SAMN04488085_105127</name>
</gene>
<dbReference type="InParanoid" id="A0A1I4DYP1"/>
<dbReference type="PRINTS" id="PR00032">
    <property type="entry name" value="HTHARAC"/>
</dbReference>
<dbReference type="PROSITE" id="PS00041">
    <property type="entry name" value="HTH_ARAC_FAMILY_1"/>
    <property type="match status" value="1"/>
</dbReference>
<dbReference type="PANTHER" id="PTHR46796">
    <property type="entry name" value="HTH-TYPE TRANSCRIPTIONAL ACTIVATOR RHAS-RELATED"/>
    <property type="match status" value="1"/>
</dbReference>
<dbReference type="InterPro" id="IPR020449">
    <property type="entry name" value="Tscrpt_reg_AraC-type_HTH"/>
</dbReference>
<dbReference type="OrthoDB" id="9799345at2"/>
<dbReference type="InterPro" id="IPR018062">
    <property type="entry name" value="HTH_AraC-typ_CS"/>
</dbReference>
<dbReference type="RefSeq" id="WP_143087145.1">
    <property type="nucleotide sequence ID" value="NZ_FOSW01000005.1"/>
</dbReference>
<dbReference type="Gene3D" id="1.10.10.60">
    <property type="entry name" value="Homeodomain-like"/>
    <property type="match status" value="1"/>
</dbReference>
<keyword evidence="6" id="KW-1185">Reference proteome</keyword>
<dbReference type="SMART" id="SM00342">
    <property type="entry name" value="HTH_ARAC"/>
    <property type="match status" value="1"/>
</dbReference>
<feature type="domain" description="HTH araC/xylS-type" evidence="4">
    <location>
        <begin position="211"/>
        <end position="310"/>
    </location>
</feature>
<keyword evidence="2" id="KW-0238">DNA-binding</keyword>
<keyword evidence="1" id="KW-0805">Transcription regulation</keyword>
<dbReference type="InterPro" id="IPR050204">
    <property type="entry name" value="AraC_XylS_family_regulators"/>
</dbReference>
<evidence type="ECO:0000313" key="6">
    <source>
        <dbReference type="Proteomes" id="UP000199152"/>
    </source>
</evidence>